<dbReference type="Proteomes" id="UP000502374">
    <property type="component" value="Chromosome"/>
</dbReference>
<dbReference type="Pfam" id="PF00886">
    <property type="entry name" value="Ribosomal_S16"/>
    <property type="match status" value="1"/>
</dbReference>
<protein>
    <recommendedName>
        <fullName evidence="3">Small ribosomal subunit protein bS16</fullName>
    </recommendedName>
</protein>
<name>A0AAJ4GBY0_9GAMM</name>
<comment type="similarity">
    <text evidence="3">Belongs to the bacterial ribosomal protein bS16 family.</text>
</comment>
<evidence type="ECO:0000256" key="1">
    <source>
        <dbReference type="ARBA" id="ARBA00022980"/>
    </source>
</evidence>
<dbReference type="GO" id="GO:0015935">
    <property type="term" value="C:small ribosomal subunit"/>
    <property type="evidence" value="ECO:0007669"/>
    <property type="project" value="TreeGrafter"/>
</dbReference>
<keyword evidence="1 3" id="KW-0689">Ribosomal protein</keyword>
<dbReference type="AlphaFoldDB" id="A0AAJ4GBY0"/>
<evidence type="ECO:0000313" key="5">
    <source>
        <dbReference type="Proteomes" id="UP000502374"/>
    </source>
</evidence>
<dbReference type="EMBL" id="CP048744">
    <property type="protein sequence ID" value="QIQ41413.1"/>
    <property type="molecule type" value="Genomic_DNA"/>
</dbReference>
<proteinExistence type="inferred from homology"/>
<dbReference type="SUPFAM" id="SSF54565">
    <property type="entry name" value="Ribosomal protein S16"/>
    <property type="match status" value="1"/>
</dbReference>
<keyword evidence="2 3" id="KW-0687">Ribonucleoprotein</keyword>
<sequence>MVKIRLARYGNKKRPFYKIVAADSRFSRDGRFIEQLGYFNPLSKDITTSVRLNVNRVMYWIKNGAQLSDRSKKLIKLFKKNKEIL</sequence>
<dbReference type="InterPro" id="IPR023803">
    <property type="entry name" value="Ribosomal_bS16_dom_sf"/>
</dbReference>
<gene>
    <name evidence="3 4" type="primary">rpsP</name>
    <name evidence="4" type="ORF">G4B00_01975</name>
</gene>
<accession>A0AAJ4GBY0</accession>
<dbReference type="GO" id="GO:0005737">
    <property type="term" value="C:cytoplasm"/>
    <property type="evidence" value="ECO:0007669"/>
    <property type="project" value="UniProtKB-ARBA"/>
</dbReference>
<dbReference type="InterPro" id="IPR000307">
    <property type="entry name" value="Ribosomal_bS16"/>
</dbReference>
<evidence type="ECO:0000256" key="3">
    <source>
        <dbReference type="HAMAP-Rule" id="MF_00385"/>
    </source>
</evidence>
<evidence type="ECO:0000256" key="2">
    <source>
        <dbReference type="ARBA" id="ARBA00023274"/>
    </source>
</evidence>
<reference evidence="4 5" key="1">
    <citation type="submission" date="2020-02" db="EMBL/GenBank/DDBJ databases">
        <title>Parallel evolution in the integration of a co-obligate aphid symbiosis.</title>
        <authorList>
            <person name="Monnin D."/>
            <person name="Jackson R."/>
            <person name="Kiers E.T."/>
            <person name="Bunker M."/>
            <person name="Ellers J."/>
            <person name="Henry L.M."/>
        </authorList>
    </citation>
    <scope>NUCLEOTIDE SEQUENCE [LARGE SCALE GENOMIC DNA]</scope>
    <source>
        <strain evidence="4">AURT-53B</strain>
    </source>
</reference>
<dbReference type="PANTHER" id="PTHR12919:SF20">
    <property type="entry name" value="SMALL RIBOSOMAL SUBUNIT PROTEIN BS16M"/>
    <property type="match status" value="1"/>
</dbReference>
<dbReference type="GO" id="GO:0006412">
    <property type="term" value="P:translation"/>
    <property type="evidence" value="ECO:0007669"/>
    <property type="project" value="UniProtKB-UniRule"/>
</dbReference>
<dbReference type="NCBIfam" id="TIGR00002">
    <property type="entry name" value="S16"/>
    <property type="match status" value="1"/>
</dbReference>
<organism evidence="4 5">
    <name type="scientific">Buchnera aphidicola</name>
    <name type="common">Aphis urticata</name>
    <dbReference type="NCBI Taxonomy" id="2708353"/>
    <lineage>
        <taxon>Bacteria</taxon>
        <taxon>Pseudomonadati</taxon>
        <taxon>Pseudomonadota</taxon>
        <taxon>Gammaproteobacteria</taxon>
        <taxon>Enterobacterales</taxon>
        <taxon>Erwiniaceae</taxon>
        <taxon>Buchnera</taxon>
    </lineage>
</organism>
<dbReference type="HAMAP" id="MF_00385">
    <property type="entry name" value="Ribosomal_bS16"/>
    <property type="match status" value="1"/>
</dbReference>
<dbReference type="GO" id="GO:0003735">
    <property type="term" value="F:structural constituent of ribosome"/>
    <property type="evidence" value="ECO:0007669"/>
    <property type="project" value="InterPro"/>
</dbReference>
<dbReference type="Gene3D" id="3.30.1320.10">
    <property type="match status" value="1"/>
</dbReference>
<evidence type="ECO:0000313" key="4">
    <source>
        <dbReference type="EMBL" id="QIQ41413.1"/>
    </source>
</evidence>
<dbReference type="PANTHER" id="PTHR12919">
    <property type="entry name" value="30S RIBOSOMAL PROTEIN S16"/>
    <property type="match status" value="1"/>
</dbReference>